<dbReference type="WBParaSite" id="JU765_v2.g16824.t1">
    <property type="protein sequence ID" value="JU765_v2.g16824.t1"/>
    <property type="gene ID" value="JU765_v2.g16824"/>
</dbReference>
<proteinExistence type="predicted"/>
<sequence>MAESSSPPSEASVLTAEKGFEIKENLLKNLGTASVGNFDFYKLKDLITAIYDYGRFHNKFPVEWTKEEAQKFKEAFPNGIRALEENLEQFSKSFQQENYFSVKLFVSALTFLIDDLFEQFKKLDPTPEVLTEMEKLIYQLKGEKYVKISQIQIWSNDEGTARDFCYEHEMPSLDGVPESHNWWVECEGLKITPKSDSDDDF</sequence>
<protein>
    <submittedName>
        <fullName evidence="2">Uncharacterized protein</fullName>
    </submittedName>
</protein>
<evidence type="ECO:0000313" key="2">
    <source>
        <dbReference type="WBParaSite" id="JU765_v2.g16824.t1"/>
    </source>
</evidence>
<organism evidence="1 2">
    <name type="scientific">Panagrolaimus sp. JU765</name>
    <dbReference type="NCBI Taxonomy" id="591449"/>
    <lineage>
        <taxon>Eukaryota</taxon>
        <taxon>Metazoa</taxon>
        <taxon>Ecdysozoa</taxon>
        <taxon>Nematoda</taxon>
        <taxon>Chromadorea</taxon>
        <taxon>Rhabditida</taxon>
        <taxon>Tylenchina</taxon>
        <taxon>Panagrolaimomorpha</taxon>
        <taxon>Panagrolaimoidea</taxon>
        <taxon>Panagrolaimidae</taxon>
        <taxon>Panagrolaimus</taxon>
    </lineage>
</organism>
<name>A0AC34QJK9_9BILA</name>
<reference evidence="2" key="1">
    <citation type="submission" date="2022-11" db="UniProtKB">
        <authorList>
            <consortium name="WormBaseParasite"/>
        </authorList>
    </citation>
    <scope>IDENTIFICATION</scope>
</reference>
<dbReference type="Proteomes" id="UP000887576">
    <property type="component" value="Unplaced"/>
</dbReference>
<accession>A0AC34QJK9</accession>
<evidence type="ECO:0000313" key="1">
    <source>
        <dbReference type="Proteomes" id="UP000887576"/>
    </source>
</evidence>